<evidence type="ECO:0000313" key="6">
    <source>
        <dbReference type="Proteomes" id="UP000655225"/>
    </source>
</evidence>
<dbReference type="CDD" id="cd00432">
    <property type="entry name" value="Ribosomal_L18_L5e"/>
    <property type="match status" value="1"/>
</dbReference>
<evidence type="ECO:0008006" key="7">
    <source>
        <dbReference type="Google" id="ProtNLM"/>
    </source>
</evidence>
<feature type="region of interest" description="Disordered" evidence="4">
    <location>
        <begin position="500"/>
        <end position="530"/>
    </location>
</feature>
<dbReference type="GO" id="GO:0003735">
    <property type="term" value="F:structural constituent of ribosome"/>
    <property type="evidence" value="ECO:0007669"/>
    <property type="project" value="InterPro"/>
</dbReference>
<dbReference type="OrthoDB" id="1932324at2759"/>
<proteinExistence type="inferred from homology"/>
<dbReference type="Pfam" id="PF00861">
    <property type="entry name" value="Ribosomal_L18p"/>
    <property type="match status" value="1"/>
</dbReference>
<protein>
    <recommendedName>
        <fullName evidence="7">DUF4283 domain-containing protein</fullName>
    </recommendedName>
</protein>
<dbReference type="GO" id="GO:0005840">
    <property type="term" value="C:ribosome"/>
    <property type="evidence" value="ECO:0007669"/>
    <property type="project" value="UniProtKB-KW"/>
</dbReference>
<keyword evidence="2" id="KW-0689">Ribosomal protein</keyword>
<organism evidence="5 6">
    <name type="scientific">Tetracentron sinense</name>
    <name type="common">Spur-leaf</name>
    <dbReference type="NCBI Taxonomy" id="13715"/>
    <lineage>
        <taxon>Eukaryota</taxon>
        <taxon>Viridiplantae</taxon>
        <taxon>Streptophyta</taxon>
        <taxon>Embryophyta</taxon>
        <taxon>Tracheophyta</taxon>
        <taxon>Spermatophyta</taxon>
        <taxon>Magnoliopsida</taxon>
        <taxon>Trochodendrales</taxon>
        <taxon>Trochodendraceae</taxon>
        <taxon>Tetracentron</taxon>
    </lineage>
</organism>
<dbReference type="EMBL" id="JABCRI010000010">
    <property type="protein sequence ID" value="KAF8399485.1"/>
    <property type="molecule type" value="Genomic_DNA"/>
</dbReference>
<dbReference type="PANTHER" id="PTHR12899">
    <property type="entry name" value="39S RIBOSOMAL PROTEIN L18, MITOCHONDRIAL"/>
    <property type="match status" value="1"/>
</dbReference>
<dbReference type="GO" id="GO:0008097">
    <property type="term" value="F:5S rRNA binding"/>
    <property type="evidence" value="ECO:0007669"/>
    <property type="project" value="TreeGrafter"/>
</dbReference>
<evidence type="ECO:0000313" key="5">
    <source>
        <dbReference type="EMBL" id="KAF8399485.1"/>
    </source>
</evidence>
<comment type="caution">
    <text evidence="5">The sequence shown here is derived from an EMBL/GenBank/DDBJ whole genome shotgun (WGS) entry which is preliminary data.</text>
</comment>
<dbReference type="PANTHER" id="PTHR12899:SF8">
    <property type="entry name" value="RIBOSOMAL L18P_L5E FAMILY PROTEIN"/>
    <property type="match status" value="1"/>
</dbReference>
<comment type="similarity">
    <text evidence="1">Belongs to the universal ribosomal protein uL18 family.</text>
</comment>
<dbReference type="GO" id="GO:1990904">
    <property type="term" value="C:ribonucleoprotein complex"/>
    <property type="evidence" value="ECO:0007669"/>
    <property type="project" value="UniProtKB-KW"/>
</dbReference>
<evidence type="ECO:0000256" key="4">
    <source>
        <dbReference type="SAM" id="MobiDB-lite"/>
    </source>
</evidence>
<evidence type="ECO:0000256" key="3">
    <source>
        <dbReference type="ARBA" id="ARBA00023274"/>
    </source>
</evidence>
<evidence type="ECO:0000256" key="1">
    <source>
        <dbReference type="ARBA" id="ARBA00007116"/>
    </source>
</evidence>
<accession>A0A834Z2W9</accession>
<dbReference type="SUPFAM" id="SSF53137">
    <property type="entry name" value="Translational machinery components"/>
    <property type="match status" value="1"/>
</dbReference>
<sequence>MDSSVSGSGSGSNRIDIFEIYRRYCDIVSGNGYACREQGCRPNDKLQGVKYSSEALAQLLKLVELRAQTSQAKRFAPLVPALGTRSLNFDDLFELMSRLNLMVDSCEFTCFYEFVFFMYRENGQKNITVSRAIVAWRLVLAGRYAGLQERSDEAGPRRRDMDEGEEGQYQELAASFSQTVAIQKPQKVVEINEDLLEECSKNCRFSILGEFVTDRKLNGLVATRTTVKAWKTKVLYQQPWSSDGLVMCWWSPEMEVATIKLHMVPIWVQLHDLPPNLLTYKIIHRLVSEVGDVDEVDLQKGGYHQRSYVRSRVLIDISKPLQGWLPVHRKPTNKVDIVELKYERLPIFSYHCGVIGYADRNWLKKVLGELRMKPPNEVDRARSQQWRWLEDDNSLSMTRDKEDLVLSERLRRDRFRKQTPDSPRSLITRTNAKTPSGSGAWPVLIDDFVEHMYRITGSNSCSTGSFDCSCSVPEAQLWMSNSCLPGLKIFSGSKRKSLVDSGGDEVVSPNSLVPDSASPKKRNRPVGSLNDSPCALKESFLKPLVIEARANTRQESAKIRNRRLQKKFNGSSVRPRLSVFCSAKQLYAMLVDDQNKKCLFYGSTLQNSIRENPSFSTIEAAQRVGEELVKACIDLKIHEISSYDRNGFARGERMQAFEIAIFRHGFLPR</sequence>
<gene>
    <name evidence="5" type="ORF">HHK36_015351</name>
</gene>
<keyword evidence="6" id="KW-1185">Reference proteome</keyword>
<dbReference type="GO" id="GO:0006412">
    <property type="term" value="P:translation"/>
    <property type="evidence" value="ECO:0007669"/>
    <property type="project" value="InterPro"/>
</dbReference>
<keyword evidence="3" id="KW-0687">Ribonucleoprotein</keyword>
<dbReference type="InterPro" id="IPR005484">
    <property type="entry name" value="Ribosomal_uL18_bac/plant/anim"/>
</dbReference>
<dbReference type="Proteomes" id="UP000655225">
    <property type="component" value="Unassembled WGS sequence"/>
</dbReference>
<dbReference type="AlphaFoldDB" id="A0A834Z2W9"/>
<dbReference type="Gene3D" id="3.30.420.100">
    <property type="match status" value="1"/>
</dbReference>
<dbReference type="InterPro" id="IPR057268">
    <property type="entry name" value="Ribosomal_L18"/>
</dbReference>
<evidence type="ECO:0000256" key="2">
    <source>
        <dbReference type="ARBA" id="ARBA00022980"/>
    </source>
</evidence>
<reference evidence="5 6" key="1">
    <citation type="submission" date="2020-04" db="EMBL/GenBank/DDBJ databases">
        <title>Plant Genome Project.</title>
        <authorList>
            <person name="Zhang R.-G."/>
        </authorList>
    </citation>
    <scope>NUCLEOTIDE SEQUENCE [LARGE SCALE GENOMIC DNA]</scope>
    <source>
        <strain evidence="5">YNK0</strain>
        <tissue evidence="5">Leaf</tissue>
    </source>
</reference>
<name>A0A834Z2W9_TETSI</name>